<sequence length="73" mass="8311">WPAFHQSTVHASPLLYDIDKDGVREIALATYNGEVLFFRTPIYKLEVPRSKVRKDWHVGFKCGSSGPFSSRCP</sequence>
<dbReference type="InterPro" id="IPR045232">
    <property type="entry name" value="FAM234"/>
</dbReference>
<dbReference type="EMBL" id="JABWDY010037665">
    <property type="protein sequence ID" value="KAF5180263.1"/>
    <property type="molecule type" value="Genomic_DNA"/>
</dbReference>
<evidence type="ECO:0000256" key="2">
    <source>
        <dbReference type="ARBA" id="ARBA00022692"/>
    </source>
</evidence>
<comment type="caution">
    <text evidence="5">The sequence shown here is derived from an EMBL/GenBank/DDBJ whole genome shotgun (WGS) entry which is preliminary data.</text>
</comment>
<evidence type="ECO:0000313" key="6">
    <source>
        <dbReference type="Proteomes" id="UP000554482"/>
    </source>
</evidence>
<accession>A0A7J6V5R8</accession>
<dbReference type="PANTHER" id="PTHR21419:SF23">
    <property type="entry name" value="PROTEIN DEFECTIVE IN EXINE FORMATION 1"/>
    <property type="match status" value="1"/>
</dbReference>
<evidence type="ECO:0000313" key="5">
    <source>
        <dbReference type="EMBL" id="KAF5180263.1"/>
    </source>
</evidence>
<reference evidence="5 6" key="1">
    <citation type="submission" date="2020-06" db="EMBL/GenBank/DDBJ databases">
        <title>Transcriptomic and genomic resources for Thalictrum thalictroides and T. hernandezii: Facilitating candidate gene discovery in an emerging model plant lineage.</title>
        <authorList>
            <person name="Arias T."/>
            <person name="Riano-Pachon D.M."/>
            <person name="Di Stilio V.S."/>
        </authorList>
    </citation>
    <scope>NUCLEOTIDE SEQUENCE [LARGE SCALE GENOMIC DNA]</scope>
    <source>
        <strain evidence="6">cv. WT478/WT964</strain>
        <tissue evidence="5">Leaves</tissue>
    </source>
</reference>
<proteinExistence type="predicted"/>
<dbReference type="PANTHER" id="PTHR21419">
    <property type="match status" value="1"/>
</dbReference>
<name>A0A7J6V5R8_THATH</name>
<organism evidence="5 6">
    <name type="scientific">Thalictrum thalictroides</name>
    <name type="common">Rue-anemone</name>
    <name type="synonym">Anemone thalictroides</name>
    <dbReference type="NCBI Taxonomy" id="46969"/>
    <lineage>
        <taxon>Eukaryota</taxon>
        <taxon>Viridiplantae</taxon>
        <taxon>Streptophyta</taxon>
        <taxon>Embryophyta</taxon>
        <taxon>Tracheophyta</taxon>
        <taxon>Spermatophyta</taxon>
        <taxon>Magnoliopsida</taxon>
        <taxon>Ranunculales</taxon>
        <taxon>Ranunculaceae</taxon>
        <taxon>Thalictroideae</taxon>
        <taxon>Thalictrum</taxon>
    </lineage>
</organism>
<gene>
    <name evidence="5" type="ORF">FRX31_030149</name>
</gene>
<evidence type="ECO:0000256" key="1">
    <source>
        <dbReference type="ARBA" id="ARBA00004167"/>
    </source>
</evidence>
<evidence type="ECO:0000256" key="4">
    <source>
        <dbReference type="ARBA" id="ARBA00023136"/>
    </source>
</evidence>
<keyword evidence="2" id="KW-0812">Transmembrane</keyword>
<dbReference type="AlphaFoldDB" id="A0A7J6V5R8"/>
<keyword evidence="4" id="KW-0472">Membrane</keyword>
<keyword evidence="6" id="KW-1185">Reference proteome</keyword>
<protein>
    <submittedName>
        <fullName evidence="5">Defective in exine formation</fullName>
    </submittedName>
</protein>
<dbReference type="OrthoDB" id="200924at2759"/>
<feature type="non-terminal residue" evidence="5">
    <location>
        <position position="1"/>
    </location>
</feature>
<dbReference type="GO" id="GO:0016020">
    <property type="term" value="C:membrane"/>
    <property type="evidence" value="ECO:0007669"/>
    <property type="project" value="UniProtKB-SubCell"/>
</dbReference>
<evidence type="ECO:0000256" key="3">
    <source>
        <dbReference type="ARBA" id="ARBA00022989"/>
    </source>
</evidence>
<dbReference type="Proteomes" id="UP000554482">
    <property type="component" value="Unassembled WGS sequence"/>
</dbReference>
<comment type="subcellular location">
    <subcellularLocation>
        <location evidence="1">Membrane</location>
        <topology evidence="1">Single-pass membrane protein</topology>
    </subcellularLocation>
</comment>
<keyword evidence="3" id="KW-1133">Transmembrane helix</keyword>